<keyword evidence="2" id="KW-1185">Reference proteome</keyword>
<dbReference type="EMBL" id="LN609410">
    <property type="protein sequence ID" value="CEF61524.1"/>
    <property type="molecule type" value="Genomic_DNA"/>
</dbReference>
<gene>
    <name evidence="1 3 4" type="ORF">SRAE_0000064600</name>
</gene>
<dbReference type="WBParaSite" id="SRAE_0000064600.1">
    <property type="protein sequence ID" value="SRAE_0000064600.1"/>
    <property type="gene ID" value="WBGene00256394"/>
</dbReference>
<sequence length="165" mass="19046">MECSTCEGPTSYQRAKLLFKYTKKSCRKSVSAKNITFFIGQRFSFGDIFYMAYLWFRATVCAFLSYFRQFVADALETEECVIGGEGIVVEIDEIKMSKRNLGYGRCEKKRRKDAFLLFLLKNGTVKRFLKSLRSTSNLAPSFTLTFGEVTTELRIFWVQTPYGKS</sequence>
<evidence type="ECO:0000313" key="4">
    <source>
        <dbReference type="WormBase" id="SRAE_0000064600"/>
    </source>
</evidence>
<name>A0A090L208_STRRB</name>
<dbReference type="RefSeq" id="XP_024500733.1">
    <property type="nucleotide sequence ID" value="XM_024646564.1"/>
</dbReference>
<evidence type="ECO:0000313" key="3">
    <source>
        <dbReference type="WBParaSite" id="SRAE_0000064600.1"/>
    </source>
</evidence>
<organism evidence="1">
    <name type="scientific">Strongyloides ratti</name>
    <name type="common">Parasitic roundworm</name>
    <dbReference type="NCBI Taxonomy" id="34506"/>
    <lineage>
        <taxon>Eukaryota</taxon>
        <taxon>Metazoa</taxon>
        <taxon>Ecdysozoa</taxon>
        <taxon>Nematoda</taxon>
        <taxon>Chromadorea</taxon>
        <taxon>Rhabditida</taxon>
        <taxon>Tylenchina</taxon>
        <taxon>Panagrolaimomorpha</taxon>
        <taxon>Strongyloidoidea</taxon>
        <taxon>Strongyloididae</taxon>
        <taxon>Strongyloides</taxon>
    </lineage>
</organism>
<evidence type="ECO:0000313" key="1">
    <source>
        <dbReference type="EMBL" id="CEF61524.1"/>
    </source>
</evidence>
<proteinExistence type="predicted"/>
<dbReference type="Proteomes" id="UP000035682">
    <property type="component" value="Unplaced"/>
</dbReference>
<dbReference type="CTD" id="36373892"/>
<reference evidence="1" key="2">
    <citation type="submission" date="2014-09" db="EMBL/GenBank/DDBJ databases">
        <authorList>
            <person name="Aslett A.Martin."/>
        </authorList>
    </citation>
    <scope>NUCLEOTIDE SEQUENCE</scope>
    <source>
        <strain evidence="1">ED321 Heterogonic</strain>
    </source>
</reference>
<dbReference type="GeneID" id="36373892"/>
<dbReference type="AlphaFoldDB" id="A0A090L208"/>
<reference evidence="2" key="1">
    <citation type="submission" date="2014-09" db="EMBL/GenBank/DDBJ databases">
        <authorList>
            <person name="Martin A.A."/>
        </authorList>
    </citation>
    <scope>NUCLEOTIDE SEQUENCE</scope>
    <source>
        <strain evidence="2">ED321</strain>
    </source>
</reference>
<evidence type="ECO:0000313" key="2">
    <source>
        <dbReference type="Proteomes" id="UP000035682"/>
    </source>
</evidence>
<dbReference type="WormBase" id="SRAE_0000064600">
    <property type="protein sequence ID" value="SRP04262"/>
    <property type="gene ID" value="WBGene00256394"/>
</dbReference>
<protein>
    <submittedName>
        <fullName evidence="1 3">Uncharacterized protein</fullName>
    </submittedName>
</protein>
<reference evidence="3" key="3">
    <citation type="submission" date="2020-12" db="UniProtKB">
        <authorList>
            <consortium name="WormBaseParasite"/>
        </authorList>
    </citation>
    <scope>IDENTIFICATION</scope>
</reference>
<accession>A0A090L208</accession>